<keyword evidence="1" id="KW-0479">Metal-binding</keyword>
<evidence type="ECO:0000313" key="3">
    <source>
        <dbReference type="EMBL" id="TWT17697.1"/>
    </source>
</evidence>
<dbReference type="Gene3D" id="3.90.850.10">
    <property type="entry name" value="Fumarylacetoacetase-like, C-terminal domain"/>
    <property type="match status" value="1"/>
</dbReference>
<gene>
    <name evidence="3" type="ORF">FQY79_12630</name>
</gene>
<feature type="domain" description="Fumarylacetoacetase-like C-terminal" evidence="2">
    <location>
        <begin position="28"/>
        <end position="233"/>
    </location>
</feature>
<proteinExistence type="predicted"/>
<sequence>MHAHDVVPAAPVPRMRVRGGGTFPVRRIYCVGRNFADHAREMGAAAPASKAERGTPVFFHKPADAIVTDGVVPYPPATSDLHHEVELVVALGRDAPPGVLPVADAAALVFGYGIGLDLTRRDLQARAKAGGLPWDSAKGFDASAPVSELVPAADVGALEARVLSLEVNGQLRQRSTLDQLIWDVPEILHELSKLYALRAGDLVFMGTPAGVAALRPGDACVARLDQLLELHCQLGASVA</sequence>
<evidence type="ECO:0000313" key="4">
    <source>
        <dbReference type="Proteomes" id="UP000315949"/>
    </source>
</evidence>
<organism evidence="3 4">
    <name type="scientific">Luteimonas wenzhouensis</name>
    <dbReference type="NCBI Taxonomy" id="2599615"/>
    <lineage>
        <taxon>Bacteria</taxon>
        <taxon>Pseudomonadati</taxon>
        <taxon>Pseudomonadota</taxon>
        <taxon>Gammaproteobacteria</taxon>
        <taxon>Lysobacterales</taxon>
        <taxon>Lysobacteraceae</taxon>
        <taxon>Luteimonas</taxon>
    </lineage>
</organism>
<reference evidence="3 4" key="1">
    <citation type="submission" date="2019-07" db="EMBL/GenBank/DDBJ databases">
        <title>Luteimonas sp. YD-1 nov., isolated from acidic soil.</title>
        <authorList>
            <person name="Zhou J."/>
        </authorList>
    </citation>
    <scope>NUCLEOTIDE SEQUENCE [LARGE SCALE GENOMIC DNA]</scope>
    <source>
        <strain evidence="3 4">YD-1</strain>
    </source>
</reference>
<dbReference type="PANTHER" id="PTHR11820:SF90">
    <property type="entry name" value="FLUTATHIONE S-TRANSFERASE"/>
    <property type="match status" value="1"/>
</dbReference>
<dbReference type="GO" id="GO:0046872">
    <property type="term" value="F:metal ion binding"/>
    <property type="evidence" value="ECO:0007669"/>
    <property type="project" value="UniProtKB-KW"/>
</dbReference>
<comment type="caution">
    <text evidence="3">The sequence shown here is derived from an EMBL/GenBank/DDBJ whole genome shotgun (WGS) entry which is preliminary data.</text>
</comment>
<dbReference type="Proteomes" id="UP000315949">
    <property type="component" value="Unassembled WGS sequence"/>
</dbReference>
<keyword evidence="4" id="KW-1185">Reference proteome</keyword>
<accession>A0A5C5TVR0</accession>
<dbReference type="RefSeq" id="WP_146313268.1">
    <property type="nucleotide sequence ID" value="NZ_VOHE01000007.1"/>
</dbReference>
<dbReference type="AlphaFoldDB" id="A0A5C5TVR0"/>
<dbReference type="GO" id="GO:0018773">
    <property type="term" value="F:acetylpyruvate hydrolase activity"/>
    <property type="evidence" value="ECO:0007669"/>
    <property type="project" value="TreeGrafter"/>
</dbReference>
<dbReference type="PANTHER" id="PTHR11820">
    <property type="entry name" value="ACYLPYRUVASE"/>
    <property type="match status" value="1"/>
</dbReference>
<protein>
    <submittedName>
        <fullName evidence="3">Fumarylacetoacetate hydrolase family protein</fullName>
    </submittedName>
</protein>
<evidence type="ECO:0000256" key="1">
    <source>
        <dbReference type="ARBA" id="ARBA00022723"/>
    </source>
</evidence>
<dbReference type="InterPro" id="IPR036663">
    <property type="entry name" value="Fumarylacetoacetase_C_sf"/>
</dbReference>
<dbReference type="InterPro" id="IPR011234">
    <property type="entry name" value="Fumarylacetoacetase-like_C"/>
</dbReference>
<evidence type="ECO:0000259" key="2">
    <source>
        <dbReference type="Pfam" id="PF01557"/>
    </source>
</evidence>
<dbReference type="OrthoDB" id="9805307at2"/>
<keyword evidence="3" id="KW-0378">Hydrolase</keyword>
<dbReference type="EMBL" id="VOHE01000007">
    <property type="protein sequence ID" value="TWT17697.1"/>
    <property type="molecule type" value="Genomic_DNA"/>
</dbReference>
<dbReference type="SUPFAM" id="SSF56529">
    <property type="entry name" value="FAH"/>
    <property type="match status" value="1"/>
</dbReference>
<dbReference type="Pfam" id="PF01557">
    <property type="entry name" value="FAA_hydrolase"/>
    <property type="match status" value="1"/>
</dbReference>
<name>A0A5C5TVR0_9GAMM</name>